<dbReference type="EC" id="2.3.1.-" evidence="8"/>
<dbReference type="RefSeq" id="WP_132126134.1">
    <property type="nucleotide sequence ID" value="NZ_SLWS01000021.1"/>
</dbReference>
<dbReference type="Pfam" id="PF02780">
    <property type="entry name" value="Transketolase_C"/>
    <property type="match status" value="1"/>
</dbReference>
<dbReference type="SUPFAM" id="SSF52777">
    <property type="entry name" value="CoA-dependent acyltransferases"/>
    <property type="match status" value="1"/>
</dbReference>
<evidence type="ECO:0000256" key="8">
    <source>
        <dbReference type="RuleBase" id="RU003423"/>
    </source>
</evidence>
<sequence>MIPRVAQELNRGLHALFERDERLYLIGEDLLDPYGGAFKVAAGLSTKYPERVLATPLSEGGIVGVAGGLALCGDKVIAEIMFGDFAALGFDQLLNFATKSVSMYGRHVPMSLVVRCPVGGNRGYGPTHSQSPQKHFVGIPNLVLYELSPFHDPAAMLDLALARGLPGVLFEDKVLYTQRMFRDGQIDDVYSYELLGDAAGWAHVHAGTNSEVVIIAPGGLAHRALEAAAADVLVPGQLYPLDLEPVLPVLRSARRIAVVEEGTAGGTWGSEVASRVHERLWSELDHPVLQLSSADSIIPTAIHLERSVLLQADTIRSAVTDADEEPVAGTPITTPKLNNNDTRYLVVEWLRAEGDWVEADDAVVALETSKAVEEIPAPHGGYLHHAAAVGEELAVGDVLGHLVSDRPAAPVVEQPPKTHALSRTQVGTAAVVTRGHQEIPAAFTVVKVDVDDAADQVARLSDRTGATVDLVDLVVKAIADTHARLPLMFGSLLDDHTVALADEPNIGVTLDTGTALYVPVIEAANTRSVSDIADVLMDYRMKAFRGEFAASELAGGNITVSLNTEPDVVVVHPIVLWPQVCMVSLAGTQSELRLCADGTVVRRQYVNLGLAYDHRVINGRDAVLFLSDVKASLEQGERLSRLLAE</sequence>
<dbReference type="InterPro" id="IPR011053">
    <property type="entry name" value="Single_hybrid_motif"/>
</dbReference>
<evidence type="ECO:0000313" key="10">
    <source>
        <dbReference type="EMBL" id="TCO45240.1"/>
    </source>
</evidence>
<dbReference type="OrthoDB" id="3512513at2"/>
<dbReference type="InterPro" id="IPR023213">
    <property type="entry name" value="CAT-like_dom_sf"/>
</dbReference>
<comment type="similarity">
    <text evidence="3 8">Belongs to the 2-oxoacid dehydrogenase family.</text>
</comment>
<gene>
    <name evidence="10" type="ORF">EV192_1214</name>
</gene>
<dbReference type="GO" id="GO:0006086">
    <property type="term" value="P:pyruvate decarboxylation to acetyl-CoA"/>
    <property type="evidence" value="ECO:0007669"/>
    <property type="project" value="InterPro"/>
</dbReference>
<dbReference type="Gene3D" id="3.40.50.920">
    <property type="match status" value="1"/>
</dbReference>
<evidence type="ECO:0000256" key="5">
    <source>
        <dbReference type="ARBA" id="ARBA00023002"/>
    </source>
</evidence>
<dbReference type="SMART" id="SM00861">
    <property type="entry name" value="Transket_pyr"/>
    <property type="match status" value="1"/>
</dbReference>
<evidence type="ECO:0000256" key="1">
    <source>
        <dbReference type="ARBA" id="ARBA00001938"/>
    </source>
</evidence>
<evidence type="ECO:0000259" key="9">
    <source>
        <dbReference type="SMART" id="SM00861"/>
    </source>
</evidence>
<keyword evidence="8" id="KW-0012">Acyltransferase</keyword>
<evidence type="ECO:0000256" key="4">
    <source>
        <dbReference type="ARBA" id="ARBA00022823"/>
    </source>
</evidence>
<dbReference type="CDD" id="cd06849">
    <property type="entry name" value="lipoyl_domain"/>
    <property type="match status" value="1"/>
</dbReference>
<evidence type="ECO:0000256" key="2">
    <source>
        <dbReference type="ARBA" id="ARBA00001964"/>
    </source>
</evidence>
<dbReference type="InterPro" id="IPR003016">
    <property type="entry name" value="2-oxoA_DH_lipoyl-BS"/>
</dbReference>
<dbReference type="Pfam" id="PF02779">
    <property type="entry name" value="Transket_pyr"/>
    <property type="match status" value="1"/>
</dbReference>
<dbReference type="InterPro" id="IPR033248">
    <property type="entry name" value="Transketolase_C"/>
</dbReference>
<organism evidence="10 11">
    <name type="scientific">Actinocrispum wychmicini</name>
    <dbReference type="NCBI Taxonomy" id="1213861"/>
    <lineage>
        <taxon>Bacteria</taxon>
        <taxon>Bacillati</taxon>
        <taxon>Actinomycetota</taxon>
        <taxon>Actinomycetes</taxon>
        <taxon>Pseudonocardiales</taxon>
        <taxon>Pseudonocardiaceae</taxon>
        <taxon>Actinocrispum</taxon>
    </lineage>
</organism>
<dbReference type="PANTHER" id="PTHR11624">
    <property type="entry name" value="DEHYDROGENASE RELATED"/>
    <property type="match status" value="1"/>
</dbReference>
<keyword evidence="6" id="KW-0786">Thiamine pyrophosphate</keyword>
<keyword evidence="5" id="KW-0560">Oxidoreductase</keyword>
<dbReference type="InterPro" id="IPR009014">
    <property type="entry name" value="Transketo_C/PFOR_II"/>
</dbReference>
<dbReference type="Pfam" id="PF00198">
    <property type="entry name" value="2-oxoacid_dh"/>
    <property type="match status" value="1"/>
</dbReference>
<dbReference type="InterPro" id="IPR029061">
    <property type="entry name" value="THDP-binding"/>
</dbReference>
<keyword evidence="8" id="KW-0808">Transferase</keyword>
<evidence type="ECO:0000313" key="11">
    <source>
        <dbReference type="Proteomes" id="UP000295680"/>
    </source>
</evidence>
<evidence type="ECO:0000256" key="6">
    <source>
        <dbReference type="ARBA" id="ARBA00023052"/>
    </source>
</evidence>
<dbReference type="InterPro" id="IPR001078">
    <property type="entry name" value="2-oxoacid_DH_actylTfrase"/>
</dbReference>
<comment type="cofactor">
    <cofactor evidence="1 8">
        <name>(R)-lipoate</name>
        <dbReference type="ChEBI" id="CHEBI:83088"/>
    </cofactor>
</comment>
<dbReference type="Gene3D" id="2.40.50.100">
    <property type="match status" value="1"/>
</dbReference>
<dbReference type="InterPro" id="IPR027110">
    <property type="entry name" value="PDHB_mito-type"/>
</dbReference>
<feature type="domain" description="Transketolase-like pyrimidine-binding" evidence="9">
    <location>
        <begin position="3"/>
        <end position="178"/>
    </location>
</feature>
<dbReference type="PROSITE" id="PS00189">
    <property type="entry name" value="LIPOYL"/>
    <property type="match status" value="1"/>
</dbReference>
<protein>
    <recommendedName>
        <fullName evidence="8">Dihydrolipoamide acetyltransferase component of pyruvate dehydrogenase complex</fullName>
        <ecNumber evidence="8">2.3.1.-</ecNumber>
    </recommendedName>
</protein>
<keyword evidence="4 8" id="KW-0450">Lipoyl</keyword>
<evidence type="ECO:0000256" key="3">
    <source>
        <dbReference type="ARBA" id="ARBA00007317"/>
    </source>
</evidence>
<dbReference type="Pfam" id="PF00364">
    <property type="entry name" value="Biotin_lipoyl"/>
    <property type="match status" value="1"/>
</dbReference>
<dbReference type="SUPFAM" id="SSF52922">
    <property type="entry name" value="TK C-terminal domain-like"/>
    <property type="match status" value="1"/>
</dbReference>
<dbReference type="GO" id="GO:0004739">
    <property type="term" value="F:pyruvate dehydrogenase (acetyl-transferring) activity"/>
    <property type="evidence" value="ECO:0007669"/>
    <property type="project" value="InterPro"/>
</dbReference>
<dbReference type="Proteomes" id="UP000295680">
    <property type="component" value="Unassembled WGS sequence"/>
</dbReference>
<proteinExistence type="inferred from homology"/>
<dbReference type="SUPFAM" id="SSF52518">
    <property type="entry name" value="Thiamin diphosphate-binding fold (THDP-binding)"/>
    <property type="match status" value="1"/>
</dbReference>
<keyword evidence="7 10" id="KW-0670">Pyruvate</keyword>
<dbReference type="Gene3D" id="3.30.559.10">
    <property type="entry name" value="Chloramphenicol acetyltransferase-like domain"/>
    <property type="match status" value="1"/>
</dbReference>
<evidence type="ECO:0000256" key="7">
    <source>
        <dbReference type="ARBA" id="ARBA00023317"/>
    </source>
</evidence>
<dbReference type="SUPFAM" id="SSF51230">
    <property type="entry name" value="Single hybrid motif"/>
    <property type="match status" value="1"/>
</dbReference>
<dbReference type="EMBL" id="SLWS01000021">
    <property type="protein sequence ID" value="TCO45240.1"/>
    <property type="molecule type" value="Genomic_DNA"/>
</dbReference>
<dbReference type="PANTHER" id="PTHR11624:SF96">
    <property type="entry name" value="PYRUVATE DEHYDROGENASE E1 COMPONENT SUBUNIT BETA, MITOCHONDRIAL"/>
    <property type="match status" value="1"/>
</dbReference>
<name>A0A4V2S3P7_9PSEU</name>
<dbReference type="InterPro" id="IPR000089">
    <property type="entry name" value="Biotin_lipoyl"/>
</dbReference>
<comment type="cofactor">
    <cofactor evidence="2">
        <name>thiamine diphosphate</name>
        <dbReference type="ChEBI" id="CHEBI:58937"/>
    </cofactor>
</comment>
<dbReference type="GO" id="GO:0000287">
    <property type="term" value="F:magnesium ion binding"/>
    <property type="evidence" value="ECO:0007669"/>
    <property type="project" value="UniProtKB-ARBA"/>
</dbReference>
<comment type="caution">
    <text evidence="10">The sequence shown here is derived from an EMBL/GenBank/DDBJ whole genome shotgun (WGS) entry which is preliminary data.</text>
</comment>
<dbReference type="Gene3D" id="3.40.50.970">
    <property type="match status" value="1"/>
</dbReference>
<keyword evidence="11" id="KW-1185">Reference proteome</keyword>
<dbReference type="GO" id="GO:0016746">
    <property type="term" value="F:acyltransferase activity"/>
    <property type="evidence" value="ECO:0007669"/>
    <property type="project" value="UniProtKB-KW"/>
</dbReference>
<dbReference type="InterPro" id="IPR005475">
    <property type="entry name" value="Transketolase-like_Pyr-bd"/>
</dbReference>
<reference evidence="10 11" key="1">
    <citation type="submission" date="2019-03" db="EMBL/GenBank/DDBJ databases">
        <title>Genomic Encyclopedia of Type Strains, Phase IV (KMG-IV): sequencing the most valuable type-strain genomes for metagenomic binning, comparative biology and taxonomic classification.</title>
        <authorList>
            <person name="Goeker M."/>
        </authorList>
    </citation>
    <scope>NUCLEOTIDE SEQUENCE [LARGE SCALE GENOMIC DNA]</scope>
    <source>
        <strain evidence="10 11">DSM 45934</strain>
    </source>
</reference>
<accession>A0A4V2S3P7</accession>
<dbReference type="AlphaFoldDB" id="A0A4V2S3P7"/>